<dbReference type="EMBL" id="GBXM01096246">
    <property type="protein sequence ID" value="JAH12331.1"/>
    <property type="molecule type" value="Transcribed_RNA"/>
</dbReference>
<proteinExistence type="predicted"/>
<protein>
    <submittedName>
        <fullName evidence="1">Uncharacterized protein</fullName>
    </submittedName>
</protein>
<name>A0A0E9Q637_ANGAN</name>
<evidence type="ECO:0000313" key="1">
    <source>
        <dbReference type="EMBL" id="JAH12331.1"/>
    </source>
</evidence>
<sequence length="60" mass="7335">MHSLLLSVYLRHTSQGWAWPLMWREKMRKMRKGWSHLAMPVMISKSSSRRKGETLYPRRY</sequence>
<reference evidence="1" key="2">
    <citation type="journal article" date="2015" name="Fish Shellfish Immunol.">
        <title>Early steps in the European eel (Anguilla anguilla)-Vibrio vulnificus interaction in the gills: Role of the RtxA13 toxin.</title>
        <authorList>
            <person name="Callol A."/>
            <person name="Pajuelo D."/>
            <person name="Ebbesson L."/>
            <person name="Teles M."/>
            <person name="MacKenzie S."/>
            <person name="Amaro C."/>
        </authorList>
    </citation>
    <scope>NUCLEOTIDE SEQUENCE</scope>
</reference>
<reference evidence="1" key="1">
    <citation type="submission" date="2014-11" db="EMBL/GenBank/DDBJ databases">
        <authorList>
            <person name="Amaro Gonzalez C."/>
        </authorList>
    </citation>
    <scope>NUCLEOTIDE SEQUENCE</scope>
</reference>
<dbReference type="AlphaFoldDB" id="A0A0E9Q637"/>
<accession>A0A0E9Q637</accession>
<organism evidence="1">
    <name type="scientific">Anguilla anguilla</name>
    <name type="common">European freshwater eel</name>
    <name type="synonym">Muraena anguilla</name>
    <dbReference type="NCBI Taxonomy" id="7936"/>
    <lineage>
        <taxon>Eukaryota</taxon>
        <taxon>Metazoa</taxon>
        <taxon>Chordata</taxon>
        <taxon>Craniata</taxon>
        <taxon>Vertebrata</taxon>
        <taxon>Euteleostomi</taxon>
        <taxon>Actinopterygii</taxon>
        <taxon>Neopterygii</taxon>
        <taxon>Teleostei</taxon>
        <taxon>Anguilliformes</taxon>
        <taxon>Anguillidae</taxon>
        <taxon>Anguilla</taxon>
    </lineage>
</organism>